<feature type="domain" description="Dynamin N-terminal" evidence="6">
    <location>
        <begin position="2"/>
        <end position="188"/>
    </location>
</feature>
<keyword evidence="4" id="KW-0342">GTP-binding</keyword>
<dbReference type="PANTHER" id="PTHR10465:SF0">
    <property type="entry name" value="SARCALUMENIN"/>
    <property type="match status" value="1"/>
</dbReference>
<sequence>MLVGTVNAGKSSLLNAVLGNQISPTASKPMTATMMTFVHSPTNQNQKSPRITIQSLSDGERDILLDVDANPAGISEAREFLDEINKNLRDSIFEGDVDEAANSELCTNMPFPYMPQTEVDVVLRDCPGTNEDCSDRIRNRWRSYMHAADVLIVVLDYTQQGSQAEAELFETIVAERGHLHGVLVVVNKADHIGPDLVEYEELRAKTCARVQTYSGKEVSKDCVFFVSATKALIARSIICNSSFKEDNAVFQENFKWLTPLAINTFSNKFKPKPIVKSFSDLEMTLFDWTGLSAEGILEHTHWHDFEHALIRSVVYADAMRVKTGCASILASLHLVSVECKTQITRYRDGVAKNRVEELQRMHQQFLDFVNGEVSDEVEQHYVSFLFLNQ</sequence>
<dbReference type="GO" id="GO:0051646">
    <property type="term" value="P:mitochondrion localization"/>
    <property type="evidence" value="ECO:0007669"/>
    <property type="project" value="TreeGrafter"/>
</dbReference>
<dbReference type="Proteomes" id="UP000193642">
    <property type="component" value="Unassembled WGS sequence"/>
</dbReference>
<evidence type="ECO:0000256" key="2">
    <source>
        <dbReference type="ARBA" id="ARBA00022741"/>
    </source>
</evidence>
<evidence type="ECO:0000256" key="1">
    <source>
        <dbReference type="ARBA" id="ARBA00004370"/>
    </source>
</evidence>
<evidence type="ECO:0000313" key="8">
    <source>
        <dbReference type="Proteomes" id="UP000193642"/>
    </source>
</evidence>
<dbReference type="EMBL" id="MCGO01000057">
    <property type="protein sequence ID" value="ORY36105.1"/>
    <property type="molecule type" value="Genomic_DNA"/>
</dbReference>
<dbReference type="GO" id="GO:0005741">
    <property type="term" value="C:mitochondrial outer membrane"/>
    <property type="evidence" value="ECO:0007669"/>
    <property type="project" value="TreeGrafter"/>
</dbReference>
<reference evidence="7 8" key="1">
    <citation type="submission" date="2016-07" db="EMBL/GenBank/DDBJ databases">
        <title>Pervasive Adenine N6-methylation of Active Genes in Fungi.</title>
        <authorList>
            <consortium name="DOE Joint Genome Institute"/>
            <person name="Mondo S.J."/>
            <person name="Dannebaum R.O."/>
            <person name="Kuo R.C."/>
            <person name="Labutti K."/>
            <person name="Haridas S."/>
            <person name="Kuo A."/>
            <person name="Salamov A."/>
            <person name="Ahrendt S.R."/>
            <person name="Lipzen A."/>
            <person name="Sullivan W."/>
            <person name="Andreopoulos W.B."/>
            <person name="Clum A."/>
            <person name="Lindquist E."/>
            <person name="Daum C."/>
            <person name="Ramamoorthy G.K."/>
            <person name="Gryganskyi A."/>
            <person name="Culley D."/>
            <person name="Magnuson J.K."/>
            <person name="James T.Y."/>
            <person name="O'Malley M.A."/>
            <person name="Stajich J.E."/>
            <person name="Spatafora J.W."/>
            <person name="Visel A."/>
            <person name="Grigoriev I.V."/>
        </authorList>
    </citation>
    <scope>NUCLEOTIDE SEQUENCE [LARGE SCALE GENOMIC DNA]</scope>
    <source>
        <strain evidence="7 8">JEL800</strain>
    </source>
</reference>
<keyword evidence="5" id="KW-0472">Membrane</keyword>
<evidence type="ECO:0000256" key="4">
    <source>
        <dbReference type="ARBA" id="ARBA00023134"/>
    </source>
</evidence>
<dbReference type="GO" id="GO:0003924">
    <property type="term" value="F:GTPase activity"/>
    <property type="evidence" value="ECO:0007669"/>
    <property type="project" value="InterPro"/>
</dbReference>
<dbReference type="Gene3D" id="3.40.50.300">
    <property type="entry name" value="P-loop containing nucleotide triphosphate hydrolases"/>
    <property type="match status" value="1"/>
</dbReference>
<dbReference type="InterPro" id="IPR027417">
    <property type="entry name" value="P-loop_NTPase"/>
</dbReference>
<evidence type="ECO:0000256" key="3">
    <source>
        <dbReference type="ARBA" id="ARBA00022801"/>
    </source>
</evidence>
<keyword evidence="2" id="KW-0547">Nucleotide-binding</keyword>
<protein>
    <recommendedName>
        <fullName evidence="6">Dynamin N-terminal domain-containing protein</fullName>
    </recommendedName>
</protein>
<name>A0A1Y2BPL6_9FUNG</name>
<evidence type="ECO:0000313" key="7">
    <source>
        <dbReference type="EMBL" id="ORY36105.1"/>
    </source>
</evidence>
<dbReference type="InterPro" id="IPR027094">
    <property type="entry name" value="Mitofusin_fam"/>
</dbReference>
<dbReference type="Pfam" id="PF00350">
    <property type="entry name" value="Dynamin_N"/>
    <property type="match status" value="1"/>
</dbReference>
<comment type="caution">
    <text evidence="7">The sequence shown here is derived from an EMBL/GenBank/DDBJ whole genome shotgun (WGS) entry which is preliminary data.</text>
</comment>
<keyword evidence="8" id="KW-1185">Reference proteome</keyword>
<dbReference type="SUPFAM" id="SSF52540">
    <property type="entry name" value="P-loop containing nucleoside triphosphate hydrolases"/>
    <property type="match status" value="1"/>
</dbReference>
<accession>A0A1Y2BPL6</accession>
<gene>
    <name evidence="7" type="ORF">BCR33DRAFT_483871</name>
</gene>
<dbReference type="AlphaFoldDB" id="A0A1Y2BPL6"/>
<dbReference type="GO" id="GO:0005525">
    <property type="term" value="F:GTP binding"/>
    <property type="evidence" value="ECO:0007669"/>
    <property type="project" value="UniProtKB-KW"/>
</dbReference>
<comment type="subcellular location">
    <subcellularLocation>
        <location evidence="1">Membrane</location>
    </subcellularLocation>
</comment>
<dbReference type="GO" id="GO:0008053">
    <property type="term" value="P:mitochondrial fusion"/>
    <property type="evidence" value="ECO:0007669"/>
    <property type="project" value="TreeGrafter"/>
</dbReference>
<organism evidence="7 8">
    <name type="scientific">Rhizoclosmatium globosum</name>
    <dbReference type="NCBI Taxonomy" id="329046"/>
    <lineage>
        <taxon>Eukaryota</taxon>
        <taxon>Fungi</taxon>
        <taxon>Fungi incertae sedis</taxon>
        <taxon>Chytridiomycota</taxon>
        <taxon>Chytridiomycota incertae sedis</taxon>
        <taxon>Chytridiomycetes</taxon>
        <taxon>Chytridiales</taxon>
        <taxon>Chytriomycetaceae</taxon>
        <taxon>Rhizoclosmatium</taxon>
    </lineage>
</organism>
<dbReference type="PANTHER" id="PTHR10465">
    <property type="entry name" value="TRANSMEMBRANE GTPASE FZO1"/>
    <property type="match status" value="1"/>
</dbReference>
<keyword evidence="3" id="KW-0378">Hydrolase</keyword>
<dbReference type="InterPro" id="IPR045063">
    <property type="entry name" value="Dynamin_N"/>
</dbReference>
<dbReference type="OrthoDB" id="9984778at2759"/>
<evidence type="ECO:0000259" key="6">
    <source>
        <dbReference type="Pfam" id="PF00350"/>
    </source>
</evidence>
<proteinExistence type="predicted"/>
<evidence type="ECO:0000256" key="5">
    <source>
        <dbReference type="ARBA" id="ARBA00023136"/>
    </source>
</evidence>